<dbReference type="GO" id="GO:0034044">
    <property type="term" value="C:exomer complex"/>
    <property type="evidence" value="ECO:0007669"/>
    <property type="project" value="UniProtKB-ARBA"/>
</dbReference>
<dbReference type="SUPFAM" id="SSF48452">
    <property type="entry name" value="TPR-like"/>
    <property type="match status" value="1"/>
</dbReference>
<dbReference type="InterPro" id="IPR011990">
    <property type="entry name" value="TPR-like_helical_dom_sf"/>
</dbReference>
<dbReference type="GO" id="GO:0006893">
    <property type="term" value="P:Golgi to plasma membrane transport"/>
    <property type="evidence" value="ECO:0007669"/>
    <property type="project" value="TreeGrafter"/>
</dbReference>
<organism evidence="1 2">
    <name type="scientific">Anaeramoeba ignava</name>
    <name type="common">Anaerobic marine amoeba</name>
    <dbReference type="NCBI Taxonomy" id="1746090"/>
    <lineage>
        <taxon>Eukaryota</taxon>
        <taxon>Metamonada</taxon>
        <taxon>Anaeramoebidae</taxon>
        <taxon>Anaeramoeba</taxon>
    </lineage>
</organism>
<proteinExistence type="predicted"/>
<keyword evidence="2" id="KW-1185">Reference proteome</keyword>
<name>A0A9Q0RAQ1_ANAIG</name>
<dbReference type="InterPro" id="IPR015374">
    <property type="entry name" value="ChAPs"/>
</dbReference>
<dbReference type="PANTHER" id="PTHR31975:SF1">
    <property type="entry name" value="BUD SITE SELECTION PROTEIN 7-RELATED"/>
    <property type="match status" value="1"/>
</dbReference>
<reference evidence="1" key="1">
    <citation type="submission" date="2022-10" db="EMBL/GenBank/DDBJ databases">
        <title>Novel sulphate-reducing endosymbionts in the free-living metamonad Anaeramoeba.</title>
        <authorList>
            <person name="Jerlstrom-Hultqvist J."/>
            <person name="Cepicka I."/>
            <person name="Gallot-Lavallee L."/>
            <person name="Salas-Leiva D."/>
            <person name="Curtis B.A."/>
            <person name="Zahonova K."/>
            <person name="Pipaliya S."/>
            <person name="Dacks J."/>
            <person name="Roger A.J."/>
        </authorList>
    </citation>
    <scope>NUCLEOTIDE SEQUENCE</scope>
    <source>
        <strain evidence="1">BMAN</strain>
    </source>
</reference>
<accession>A0A9Q0RAQ1</accession>
<gene>
    <name evidence="1" type="ORF">M0811_08722</name>
</gene>
<dbReference type="AlphaFoldDB" id="A0A9Q0RAQ1"/>
<dbReference type="Gene3D" id="1.25.40.10">
    <property type="entry name" value="Tetratricopeptide repeat domain"/>
    <property type="match status" value="1"/>
</dbReference>
<dbReference type="Proteomes" id="UP001149090">
    <property type="component" value="Unassembled WGS sequence"/>
</dbReference>
<dbReference type="PANTHER" id="PTHR31975">
    <property type="entry name" value="BUD SITE SELECTION PROTEIN 7-RELATED"/>
    <property type="match status" value="1"/>
</dbReference>
<comment type="caution">
    <text evidence="1">The sequence shown here is derived from an EMBL/GenBank/DDBJ whole genome shotgun (WGS) entry which is preliminary data.</text>
</comment>
<evidence type="ECO:0000313" key="1">
    <source>
        <dbReference type="EMBL" id="KAJ5073314.1"/>
    </source>
</evidence>
<evidence type="ECO:0000313" key="2">
    <source>
        <dbReference type="Proteomes" id="UP001149090"/>
    </source>
</evidence>
<dbReference type="EMBL" id="JAPDFW010000075">
    <property type="protein sequence ID" value="KAJ5073314.1"/>
    <property type="molecule type" value="Genomic_DNA"/>
</dbReference>
<dbReference type="OrthoDB" id="434695at2759"/>
<protein>
    <submittedName>
        <fullName evidence="1">Chaps-domain-containing protein</fullName>
    </submittedName>
</protein>
<sequence length="613" mass="71398">MSDVLSLTHEAEEAIFGESLLAREIQLKLIKTGLGPLDLCHVIKTESFNHKKKTKTNQKAHKVVGFYHYVIGVDTSNIGSIVKYLHLLLKSQENARFLKKKWSIVSGGVCVDVEPHITSLISSVQKPNALKTENDGLNESTFDEDYLNYEENLNEKFKSKKIEKIQMKNSNQKFKMSDNFSVFLMKNIKISQNDDDDYDYDDYHITDNNDNYNSQDNLEKSRINKHTVTRINANQSAQKIRKYRKQATVWDETLISSFFRKVISHYINPFQKIPIVNIVENQFDYENENQLFNLTEAVFWKGKKLGCSQPRIVPSNGYNFYVKLVQRYLFGQYRFNLFIKFFTQFLDEEPEVAIPISKAYLKLKDAKSALTVLTNQYKKKINSVPLISQLIKTLLVSNKINKAVKLARHLTSIVPFYPKPYLLLAKAHLRQKNFHSVLVNLNNIPFQTNNNCSRNSIICFDEMFPTPARITIPNSSKFKANFEYLCSQNFEDPIFLKKSGKIPEIKEKSKSKFSDLPSLSLKNPLEKKIYKILIDFSNEYGWERMMESRVEVFQKNIRSLVGNKKKKRVPFGEIINYNFQNFSEITQKEKDELIEIIEENESKMIQKAKNMKT</sequence>
<dbReference type="Pfam" id="PF09295">
    <property type="entry name" value="ChAPs"/>
    <property type="match status" value="1"/>
</dbReference>